<organism evidence="1 2">
    <name type="scientific">[Candida] jaroonii</name>
    <dbReference type="NCBI Taxonomy" id="467808"/>
    <lineage>
        <taxon>Eukaryota</taxon>
        <taxon>Fungi</taxon>
        <taxon>Dikarya</taxon>
        <taxon>Ascomycota</taxon>
        <taxon>Saccharomycotina</taxon>
        <taxon>Pichiomycetes</taxon>
        <taxon>Debaryomycetaceae</taxon>
        <taxon>Yamadazyma</taxon>
    </lineage>
</organism>
<protein>
    <submittedName>
        <fullName evidence="1">Uncharacterized protein</fullName>
    </submittedName>
</protein>
<name>A0ACA9YFS5_9ASCO</name>
<dbReference type="EMBL" id="CALSDN010000019">
    <property type="protein sequence ID" value="CAH6723757.1"/>
    <property type="molecule type" value="Genomic_DNA"/>
</dbReference>
<sequence>MKISIEYCTKCKWHNRAIWYVQELLYTFDGKIDEISLKPITNPAGTFRVLYDDKVIYRKKMKTDTQPMENTYEGFPDSKFLKQLIRNELDPELNLGHIDKYSTGLNDGECKECKTE</sequence>
<evidence type="ECO:0000313" key="2">
    <source>
        <dbReference type="Proteomes" id="UP001152531"/>
    </source>
</evidence>
<keyword evidence="2" id="KW-1185">Reference proteome</keyword>
<gene>
    <name evidence="1" type="ORF">CLIB1444_19S01222</name>
</gene>
<comment type="caution">
    <text evidence="1">The sequence shown here is derived from an EMBL/GenBank/DDBJ whole genome shotgun (WGS) entry which is preliminary data.</text>
</comment>
<proteinExistence type="predicted"/>
<dbReference type="Proteomes" id="UP001152531">
    <property type="component" value="Unassembled WGS sequence"/>
</dbReference>
<evidence type="ECO:0000313" key="1">
    <source>
        <dbReference type="EMBL" id="CAH6723757.1"/>
    </source>
</evidence>
<reference evidence="1" key="1">
    <citation type="submission" date="2022-06" db="EMBL/GenBank/DDBJ databases">
        <authorList>
            <person name="Legras J.-L."/>
            <person name="Devillers H."/>
            <person name="Grondin C."/>
        </authorList>
    </citation>
    <scope>NUCLEOTIDE SEQUENCE</scope>
    <source>
        <strain evidence="1">CLIB 1444</strain>
    </source>
</reference>
<accession>A0ACA9YFS5</accession>